<sequence>MSKTPDMSKTDDIILTANRLDDGVVLWMTNKLDWTVNRSKAAMFDAKSAPLATARAEQDVAANRIVSLYTIAVNGKADQSARETIRAARGPSIIPPADRPACAPVPLGRFFHPSIKGAPHVSLRSA</sequence>
<protein>
    <submittedName>
        <fullName evidence="1">Uncharacterized protein</fullName>
    </submittedName>
</protein>
<dbReference type="HOGENOM" id="CLU_1979705_0_0_5"/>
<evidence type="ECO:0000313" key="1">
    <source>
        <dbReference type="EMBL" id="ADE40136.1"/>
    </source>
</evidence>
<dbReference type="AlphaFoldDB" id="D5BMU3"/>
<dbReference type="OrthoDB" id="9815695at2"/>
<keyword evidence="2" id="KW-1185">Reference proteome</keyword>
<reference evidence="1 2" key="1">
    <citation type="journal article" date="2010" name="J. Bacteriol.">
        <title>Complete genome sequence of "Candidatus Puniceispirillum marinum" IMCC1322, a representative of the SAR116 clade in the Alphaproteobacteria.</title>
        <authorList>
            <person name="Oh H.M."/>
            <person name="Kwon K.K."/>
            <person name="Kang I."/>
            <person name="Kang S.G."/>
            <person name="Lee J.H."/>
            <person name="Kim S.J."/>
            <person name="Cho J.C."/>
        </authorList>
    </citation>
    <scope>NUCLEOTIDE SEQUENCE [LARGE SCALE GENOMIC DNA]</scope>
    <source>
        <strain evidence="1 2">IMCC1322</strain>
    </source>
</reference>
<name>D5BMU3_PUNMI</name>
<accession>D5BMU3</accession>
<dbReference type="KEGG" id="apb:SAR116_1893"/>
<evidence type="ECO:0000313" key="2">
    <source>
        <dbReference type="Proteomes" id="UP000007460"/>
    </source>
</evidence>
<proteinExistence type="predicted"/>
<dbReference type="InterPro" id="IPR021270">
    <property type="entry name" value="DUF2849"/>
</dbReference>
<dbReference type="RefSeq" id="WP_013046763.1">
    <property type="nucleotide sequence ID" value="NC_014010.1"/>
</dbReference>
<organism evidence="1 2">
    <name type="scientific">Puniceispirillum marinum (strain IMCC1322)</name>
    <dbReference type="NCBI Taxonomy" id="488538"/>
    <lineage>
        <taxon>Bacteria</taxon>
        <taxon>Pseudomonadati</taxon>
        <taxon>Pseudomonadota</taxon>
        <taxon>Alphaproteobacteria</taxon>
        <taxon>Candidatus Puniceispirillales</taxon>
        <taxon>Candidatus Puniceispirillaceae</taxon>
        <taxon>Candidatus Puniceispirillum</taxon>
    </lineage>
</organism>
<dbReference type="Proteomes" id="UP000007460">
    <property type="component" value="Chromosome"/>
</dbReference>
<gene>
    <name evidence="1" type="ordered locus">SAR116_1893</name>
</gene>
<dbReference type="STRING" id="488538.SAR116_1893"/>
<dbReference type="EMBL" id="CP001751">
    <property type="protein sequence ID" value="ADE40136.1"/>
    <property type="molecule type" value="Genomic_DNA"/>
</dbReference>
<dbReference type="Pfam" id="PF11011">
    <property type="entry name" value="DUF2849"/>
    <property type="match status" value="1"/>
</dbReference>